<dbReference type="GO" id="GO:0003677">
    <property type="term" value="F:DNA binding"/>
    <property type="evidence" value="ECO:0007669"/>
    <property type="project" value="UniProtKB-KW"/>
</dbReference>
<evidence type="ECO:0000256" key="1">
    <source>
        <dbReference type="ARBA" id="ARBA00023015"/>
    </source>
</evidence>
<accession>A0A2M8PGV5</accession>
<keyword evidence="1" id="KW-0805">Transcription regulation</keyword>
<dbReference type="PROSITE" id="PS50987">
    <property type="entry name" value="HTH_ARSR_2"/>
    <property type="match status" value="1"/>
</dbReference>
<dbReference type="Pfam" id="PF01022">
    <property type="entry name" value="HTH_5"/>
    <property type="match status" value="1"/>
</dbReference>
<comment type="caution">
    <text evidence="5">The sequence shown here is derived from an EMBL/GenBank/DDBJ whole genome shotgun (WGS) entry which is preliminary data.</text>
</comment>
<dbReference type="InterPro" id="IPR036388">
    <property type="entry name" value="WH-like_DNA-bd_sf"/>
</dbReference>
<keyword evidence="3" id="KW-0804">Transcription</keyword>
<keyword evidence="2" id="KW-0238">DNA-binding</keyword>
<dbReference type="CDD" id="cd00090">
    <property type="entry name" value="HTH_ARSR"/>
    <property type="match status" value="1"/>
</dbReference>
<reference evidence="5 6" key="1">
    <citation type="submission" date="2017-11" db="EMBL/GenBank/DDBJ databases">
        <title>Evolution of Phototrophy in the Chloroflexi Phylum Driven by Horizontal Gene Transfer.</title>
        <authorList>
            <person name="Ward L.M."/>
            <person name="Hemp J."/>
            <person name="Shih P.M."/>
            <person name="Mcglynn S.E."/>
            <person name="Fischer W."/>
        </authorList>
    </citation>
    <scope>NUCLEOTIDE SEQUENCE [LARGE SCALE GENOMIC DNA]</scope>
    <source>
        <strain evidence="5">JP3_13</strain>
    </source>
</reference>
<feature type="domain" description="HTH arsR-type" evidence="4">
    <location>
        <begin position="25"/>
        <end position="117"/>
    </location>
</feature>
<evidence type="ECO:0000259" key="4">
    <source>
        <dbReference type="PROSITE" id="PS50987"/>
    </source>
</evidence>
<dbReference type="InterPro" id="IPR001845">
    <property type="entry name" value="HTH_ArsR_DNA-bd_dom"/>
</dbReference>
<evidence type="ECO:0000313" key="6">
    <source>
        <dbReference type="Proteomes" id="UP000229681"/>
    </source>
</evidence>
<dbReference type="Proteomes" id="UP000229681">
    <property type="component" value="Unassembled WGS sequence"/>
</dbReference>
<dbReference type="SUPFAM" id="SSF46785">
    <property type="entry name" value="Winged helix' DNA-binding domain"/>
    <property type="match status" value="1"/>
</dbReference>
<sequence length="117" mass="13285">MPQRTVYISNHSENDLLKQLEATLLSDETALRIAEFFKALSDPTRVRIISVLAQAELCVGDLCTLLGISQPAVSQQLRLLRQARLVTVRREGKHVFYTLSDEHIRSVFQQGLDHVQE</sequence>
<dbReference type="EMBL" id="PGTM01000032">
    <property type="protein sequence ID" value="PJF36773.1"/>
    <property type="molecule type" value="Genomic_DNA"/>
</dbReference>
<proteinExistence type="predicted"/>
<protein>
    <submittedName>
        <fullName evidence="5">ArsR family transcriptional regulator</fullName>
    </submittedName>
</protein>
<dbReference type="AlphaFoldDB" id="A0A2M8PGV5"/>
<dbReference type="Gene3D" id="1.10.10.10">
    <property type="entry name" value="Winged helix-like DNA-binding domain superfamily/Winged helix DNA-binding domain"/>
    <property type="match status" value="1"/>
</dbReference>
<dbReference type="InterPro" id="IPR036390">
    <property type="entry name" value="WH_DNA-bd_sf"/>
</dbReference>
<name>A0A2M8PGV5_9CHLR</name>
<evidence type="ECO:0000256" key="2">
    <source>
        <dbReference type="ARBA" id="ARBA00023125"/>
    </source>
</evidence>
<dbReference type="PANTHER" id="PTHR43132:SF6">
    <property type="entry name" value="HTH-TYPE TRANSCRIPTIONAL REPRESSOR CZRA"/>
    <property type="match status" value="1"/>
</dbReference>
<gene>
    <name evidence="5" type="ORF">CUN49_03795</name>
</gene>
<dbReference type="GO" id="GO:0003700">
    <property type="term" value="F:DNA-binding transcription factor activity"/>
    <property type="evidence" value="ECO:0007669"/>
    <property type="project" value="InterPro"/>
</dbReference>
<dbReference type="SMART" id="SM00418">
    <property type="entry name" value="HTH_ARSR"/>
    <property type="match status" value="1"/>
</dbReference>
<dbReference type="PRINTS" id="PR00778">
    <property type="entry name" value="HTHARSR"/>
</dbReference>
<evidence type="ECO:0000256" key="3">
    <source>
        <dbReference type="ARBA" id="ARBA00023163"/>
    </source>
</evidence>
<dbReference type="InterPro" id="IPR011991">
    <property type="entry name" value="ArsR-like_HTH"/>
</dbReference>
<evidence type="ECO:0000313" key="5">
    <source>
        <dbReference type="EMBL" id="PJF36773.1"/>
    </source>
</evidence>
<organism evidence="5 6">
    <name type="scientific">Candidatus Thermofonsia Clade 1 bacterium</name>
    <dbReference type="NCBI Taxonomy" id="2364210"/>
    <lineage>
        <taxon>Bacteria</taxon>
        <taxon>Bacillati</taxon>
        <taxon>Chloroflexota</taxon>
        <taxon>Candidatus Thermofontia</taxon>
        <taxon>Candidatus Thermofonsia Clade 1</taxon>
    </lineage>
</organism>
<dbReference type="PANTHER" id="PTHR43132">
    <property type="entry name" value="ARSENICAL RESISTANCE OPERON REPRESSOR ARSR-RELATED"/>
    <property type="match status" value="1"/>
</dbReference>
<dbReference type="NCBIfam" id="NF033788">
    <property type="entry name" value="HTH_metalloreg"/>
    <property type="match status" value="1"/>
</dbReference>
<dbReference type="InterPro" id="IPR051011">
    <property type="entry name" value="Metal_resp_trans_reg"/>
</dbReference>